<dbReference type="EMBL" id="VOAH01000007">
    <property type="protein sequence ID" value="TVP40537.1"/>
    <property type="molecule type" value="Genomic_DNA"/>
</dbReference>
<dbReference type="RefSeq" id="WP_186434168.1">
    <property type="nucleotide sequence ID" value="NZ_ML675583.1"/>
</dbReference>
<organism evidence="1 2">
    <name type="scientific">Candidatus Nitrosocosmicus arcticus</name>
    <dbReference type="NCBI Taxonomy" id="2035267"/>
    <lineage>
        <taxon>Archaea</taxon>
        <taxon>Nitrososphaerota</taxon>
        <taxon>Nitrososphaeria</taxon>
        <taxon>Nitrososphaerales</taxon>
        <taxon>Nitrososphaeraceae</taxon>
        <taxon>Candidatus Nitrosocosmicus</taxon>
    </lineage>
</organism>
<dbReference type="AlphaFoldDB" id="A0A557SVA0"/>
<protein>
    <recommendedName>
        <fullName evidence="3">DUF3800 domain-containing protein</fullName>
    </recommendedName>
</protein>
<evidence type="ECO:0008006" key="3">
    <source>
        <dbReference type="Google" id="ProtNLM"/>
    </source>
</evidence>
<reference evidence="1 2" key="1">
    <citation type="journal article" date="2019" name="Front. Microbiol.">
        <title>Ammonia Oxidation by the Arctic Terrestrial Thaumarchaeote Candidatus Nitrosocosmicus arcticus Is Stimulated by Increasing Temperatures.</title>
        <authorList>
            <person name="Alves R.J.E."/>
            <person name="Kerou M."/>
            <person name="Zappe A."/>
            <person name="Bittner R."/>
            <person name="Abby S.S."/>
            <person name="Schmidt H.A."/>
            <person name="Pfeifer K."/>
            <person name="Schleper C."/>
        </authorList>
    </citation>
    <scope>NUCLEOTIDE SEQUENCE [LARGE SCALE GENOMIC DNA]</scope>
    <source>
        <strain evidence="1 2">Kfb</strain>
    </source>
</reference>
<accession>A0A557SVA0</accession>
<keyword evidence="2" id="KW-1185">Reference proteome</keyword>
<dbReference type="InterPro" id="IPR024524">
    <property type="entry name" value="DUF3800"/>
</dbReference>
<name>A0A557SVA0_9ARCH</name>
<gene>
    <name evidence="1" type="ORF">NARC_70118</name>
</gene>
<dbReference type="Pfam" id="PF12686">
    <property type="entry name" value="DUF3800"/>
    <property type="match status" value="1"/>
</dbReference>
<dbReference type="Proteomes" id="UP000315289">
    <property type="component" value="Unassembled WGS sequence"/>
</dbReference>
<sequence length="241" mass="28478">MYLIYVDDSGKPELSNRDSYFCLSGIIINEYDWKDIDTSINCFKNQFGITEIHTRNIYRMDREFSYLNQYQGLNLRILGEFYSLISRLNINLVSVVIDKQKYQTKHPIDEVERDCWKFLIERLDMGVADLRRQSGFTWENGLVITDHFSSTNHDELIRSYFQSIRVNGTTYHDVKCIIEEPLFTISKWRNLIQIADAASYCVVMYLMQDSFFMTQFNIIYNKFRCDSTGNINGRGLKIYPS</sequence>
<comment type="caution">
    <text evidence="1">The sequence shown here is derived from an EMBL/GenBank/DDBJ whole genome shotgun (WGS) entry which is preliminary data.</text>
</comment>
<evidence type="ECO:0000313" key="2">
    <source>
        <dbReference type="Proteomes" id="UP000315289"/>
    </source>
</evidence>
<proteinExistence type="predicted"/>
<evidence type="ECO:0000313" key="1">
    <source>
        <dbReference type="EMBL" id="TVP40537.1"/>
    </source>
</evidence>